<evidence type="ECO:0000313" key="2">
    <source>
        <dbReference type="EMBL" id="UOX35324.1"/>
    </source>
</evidence>
<evidence type="ECO:0000313" key="3">
    <source>
        <dbReference type="Proteomes" id="UP000830454"/>
    </source>
</evidence>
<dbReference type="Proteomes" id="UP000830454">
    <property type="component" value="Chromosome"/>
</dbReference>
<reference evidence="2" key="2">
    <citation type="submission" date="2022-04" db="EMBL/GenBank/DDBJ databases">
        <title>Complete Genome Sequence of Flavobacterium sediminilitoris YSM-43, Isolated from a Tidal Sediment.</title>
        <authorList>
            <person name="Lee P.A."/>
        </authorList>
    </citation>
    <scope>NUCLEOTIDE SEQUENCE</scope>
    <source>
        <strain evidence="2">YSM-43</strain>
    </source>
</reference>
<accession>A0ABY4HR20</accession>
<evidence type="ECO:0000256" key="1">
    <source>
        <dbReference type="SAM" id="SignalP"/>
    </source>
</evidence>
<gene>
    <name evidence="2" type="ORF">LXD69_07335</name>
</gene>
<keyword evidence="1" id="KW-0732">Signal</keyword>
<dbReference type="RefSeq" id="WP_246918545.1">
    <property type="nucleotide sequence ID" value="NZ_CP090145.1"/>
</dbReference>
<protein>
    <recommendedName>
        <fullName evidence="4">DUF4468 domain-containing protein</fullName>
    </recommendedName>
</protein>
<dbReference type="EMBL" id="CP090145">
    <property type="protein sequence ID" value="UOX35324.1"/>
    <property type="molecule type" value="Genomic_DNA"/>
</dbReference>
<evidence type="ECO:0008006" key="4">
    <source>
        <dbReference type="Google" id="ProtNLM"/>
    </source>
</evidence>
<reference evidence="2" key="1">
    <citation type="submission" date="2021-12" db="EMBL/GenBank/DDBJ databases">
        <authorList>
            <person name="Cha I.-T."/>
            <person name="Lee K.-E."/>
            <person name="Park S.-J."/>
        </authorList>
    </citation>
    <scope>NUCLEOTIDE SEQUENCE</scope>
    <source>
        <strain evidence="2">YSM-43</strain>
    </source>
</reference>
<sequence>MKKFILLVLVVFSSGVFAQELILNSETKIYEYEYIKESSETIEFLTSSFESKLNDLNYKDVIFSTDKITSQSFFTKLIMGTPMEIRYNLTIDFKEGKYKVLFNKFIIEDKRFGSVPLEDIKSAKKKWIKTINEKLPDLIAALESKAKDW</sequence>
<feature type="signal peptide" evidence="1">
    <location>
        <begin position="1"/>
        <end position="18"/>
    </location>
</feature>
<proteinExistence type="predicted"/>
<organism evidence="2 3">
    <name type="scientific">Flavobacterium sediminilitoris</name>
    <dbReference type="NCBI Taxonomy" id="2024526"/>
    <lineage>
        <taxon>Bacteria</taxon>
        <taxon>Pseudomonadati</taxon>
        <taxon>Bacteroidota</taxon>
        <taxon>Flavobacteriia</taxon>
        <taxon>Flavobacteriales</taxon>
        <taxon>Flavobacteriaceae</taxon>
        <taxon>Flavobacterium</taxon>
    </lineage>
</organism>
<feature type="chain" id="PRO_5045464644" description="DUF4468 domain-containing protein" evidence="1">
    <location>
        <begin position="19"/>
        <end position="149"/>
    </location>
</feature>
<keyword evidence="3" id="KW-1185">Reference proteome</keyword>
<name>A0ABY4HR20_9FLAO</name>